<dbReference type="EMBL" id="JAWJWF010000003">
    <property type="protein sequence ID" value="KAK6635078.1"/>
    <property type="molecule type" value="Genomic_DNA"/>
</dbReference>
<keyword evidence="3" id="KW-1185">Reference proteome</keyword>
<gene>
    <name evidence="2" type="ORF">RUM44_000327</name>
</gene>
<evidence type="ECO:0000313" key="3">
    <source>
        <dbReference type="Proteomes" id="UP001359485"/>
    </source>
</evidence>
<proteinExistence type="predicted"/>
<sequence length="183" mass="20198">MDMTATDSVNSHRWYESPRLNLHQAGSPNLGGQSMSSGILDPNQSTSGILNSEVRQNSLGIDGVHGEMSSAVVEHMNNFFAHHHGGLSSGDSQGHRAAAAARYYHQSMHTPYAAASHANNRLYLMITRFPTDRVTRRVTKAITPFLVIFTLKNRVRISFSLSFLDEAINLTVQEDDEEEEAGN</sequence>
<evidence type="ECO:0000313" key="2">
    <source>
        <dbReference type="EMBL" id="KAK6635078.1"/>
    </source>
</evidence>
<evidence type="ECO:0000256" key="1">
    <source>
        <dbReference type="SAM" id="MobiDB-lite"/>
    </source>
</evidence>
<protein>
    <submittedName>
        <fullName evidence="2">Uncharacterized protein</fullName>
    </submittedName>
</protein>
<reference evidence="2 3" key="1">
    <citation type="submission" date="2023-09" db="EMBL/GenBank/DDBJ databases">
        <title>Genomes of two closely related lineages of the louse Polyplax serrata with different host specificities.</title>
        <authorList>
            <person name="Martinu J."/>
            <person name="Tarabai H."/>
            <person name="Stefka J."/>
            <person name="Hypsa V."/>
        </authorList>
    </citation>
    <scope>NUCLEOTIDE SEQUENCE [LARGE SCALE GENOMIC DNA]</scope>
    <source>
        <strain evidence="2">98ZLc_SE</strain>
    </source>
</reference>
<organism evidence="2 3">
    <name type="scientific">Polyplax serrata</name>
    <name type="common">Common mouse louse</name>
    <dbReference type="NCBI Taxonomy" id="468196"/>
    <lineage>
        <taxon>Eukaryota</taxon>
        <taxon>Metazoa</taxon>
        <taxon>Ecdysozoa</taxon>
        <taxon>Arthropoda</taxon>
        <taxon>Hexapoda</taxon>
        <taxon>Insecta</taxon>
        <taxon>Pterygota</taxon>
        <taxon>Neoptera</taxon>
        <taxon>Paraneoptera</taxon>
        <taxon>Psocodea</taxon>
        <taxon>Troctomorpha</taxon>
        <taxon>Phthiraptera</taxon>
        <taxon>Anoplura</taxon>
        <taxon>Polyplacidae</taxon>
        <taxon>Polyplax</taxon>
    </lineage>
</organism>
<name>A0ABR1B533_POLSC</name>
<dbReference type="Proteomes" id="UP001359485">
    <property type="component" value="Unassembled WGS sequence"/>
</dbReference>
<feature type="compositionally biased region" description="Polar residues" evidence="1">
    <location>
        <begin position="24"/>
        <end position="48"/>
    </location>
</feature>
<comment type="caution">
    <text evidence="2">The sequence shown here is derived from an EMBL/GenBank/DDBJ whole genome shotgun (WGS) entry which is preliminary data.</text>
</comment>
<accession>A0ABR1B533</accession>
<feature type="region of interest" description="Disordered" evidence="1">
    <location>
        <begin position="21"/>
        <end position="48"/>
    </location>
</feature>